<gene>
    <name evidence="1" type="ORF">L798_11778</name>
</gene>
<dbReference type="EMBL" id="KK852898">
    <property type="protein sequence ID" value="KDR14140.1"/>
    <property type="molecule type" value="Genomic_DNA"/>
</dbReference>
<dbReference type="Proteomes" id="UP000027135">
    <property type="component" value="Unassembled WGS sequence"/>
</dbReference>
<sequence length="45" mass="4936">MMKVLAILRSTSGAIFGTRSEYSPRSHSMEALAWGTVMKSTNFAI</sequence>
<name>A0A067R4I5_ZOONE</name>
<evidence type="ECO:0000313" key="1">
    <source>
        <dbReference type="EMBL" id="KDR14140.1"/>
    </source>
</evidence>
<protein>
    <submittedName>
        <fullName evidence="1">Uncharacterized protein</fullName>
    </submittedName>
</protein>
<organism evidence="1 2">
    <name type="scientific">Zootermopsis nevadensis</name>
    <name type="common">Dampwood termite</name>
    <dbReference type="NCBI Taxonomy" id="136037"/>
    <lineage>
        <taxon>Eukaryota</taxon>
        <taxon>Metazoa</taxon>
        <taxon>Ecdysozoa</taxon>
        <taxon>Arthropoda</taxon>
        <taxon>Hexapoda</taxon>
        <taxon>Insecta</taxon>
        <taxon>Pterygota</taxon>
        <taxon>Neoptera</taxon>
        <taxon>Polyneoptera</taxon>
        <taxon>Dictyoptera</taxon>
        <taxon>Blattodea</taxon>
        <taxon>Blattoidea</taxon>
        <taxon>Termitoidae</taxon>
        <taxon>Termopsidae</taxon>
        <taxon>Zootermopsis</taxon>
    </lineage>
</organism>
<accession>A0A067R4I5</accession>
<dbReference type="InParanoid" id="A0A067R4I5"/>
<keyword evidence="2" id="KW-1185">Reference proteome</keyword>
<reference evidence="1 2" key="1">
    <citation type="journal article" date="2014" name="Nat. Commun.">
        <title>Molecular traces of alternative social organization in a termite genome.</title>
        <authorList>
            <person name="Terrapon N."/>
            <person name="Li C."/>
            <person name="Robertson H.M."/>
            <person name="Ji L."/>
            <person name="Meng X."/>
            <person name="Booth W."/>
            <person name="Chen Z."/>
            <person name="Childers C.P."/>
            <person name="Glastad K.M."/>
            <person name="Gokhale K."/>
            <person name="Gowin J."/>
            <person name="Gronenberg W."/>
            <person name="Hermansen R.A."/>
            <person name="Hu H."/>
            <person name="Hunt B.G."/>
            <person name="Huylmans A.K."/>
            <person name="Khalil S.M."/>
            <person name="Mitchell R.D."/>
            <person name="Munoz-Torres M.C."/>
            <person name="Mustard J.A."/>
            <person name="Pan H."/>
            <person name="Reese J.T."/>
            <person name="Scharf M.E."/>
            <person name="Sun F."/>
            <person name="Vogel H."/>
            <person name="Xiao J."/>
            <person name="Yang W."/>
            <person name="Yang Z."/>
            <person name="Yang Z."/>
            <person name="Zhou J."/>
            <person name="Zhu J."/>
            <person name="Brent C.S."/>
            <person name="Elsik C.G."/>
            <person name="Goodisman M.A."/>
            <person name="Liberles D.A."/>
            <person name="Roe R.M."/>
            <person name="Vargo E.L."/>
            <person name="Vilcinskas A."/>
            <person name="Wang J."/>
            <person name="Bornberg-Bauer E."/>
            <person name="Korb J."/>
            <person name="Zhang G."/>
            <person name="Liebig J."/>
        </authorList>
    </citation>
    <scope>NUCLEOTIDE SEQUENCE [LARGE SCALE GENOMIC DNA]</scope>
    <source>
        <tissue evidence="1">Whole organism</tissue>
    </source>
</reference>
<evidence type="ECO:0000313" key="2">
    <source>
        <dbReference type="Proteomes" id="UP000027135"/>
    </source>
</evidence>
<proteinExistence type="predicted"/>
<dbReference type="AlphaFoldDB" id="A0A067R4I5"/>